<dbReference type="AlphaFoldDB" id="A0A109N2M9"/>
<proteinExistence type="predicted"/>
<evidence type="ECO:0000313" key="2">
    <source>
        <dbReference type="EMBL" id="KWW22383.1"/>
    </source>
</evidence>
<protein>
    <recommendedName>
        <fullName evidence="1">DUF4397 domain-containing protein</fullName>
    </recommendedName>
</protein>
<reference evidence="2 3" key="1">
    <citation type="submission" date="2015-11" db="EMBL/GenBank/DDBJ databases">
        <title>Genome Sequence of Bacillus simplex strain VanAntwerpen2.</title>
        <authorList>
            <person name="Couger M.B."/>
        </authorList>
    </citation>
    <scope>NUCLEOTIDE SEQUENCE [LARGE SCALE GENOMIC DNA]</scope>
    <source>
        <strain evidence="2 3">VanAntwerpen02</strain>
    </source>
</reference>
<dbReference type="Pfam" id="PF14344">
    <property type="entry name" value="DUF4397"/>
    <property type="match status" value="1"/>
</dbReference>
<feature type="domain" description="DUF4397" evidence="1">
    <location>
        <begin position="58"/>
        <end position="172"/>
    </location>
</feature>
<organism evidence="2 3">
    <name type="scientific">Peribacillus simplex</name>
    <dbReference type="NCBI Taxonomy" id="1478"/>
    <lineage>
        <taxon>Bacteria</taxon>
        <taxon>Bacillati</taxon>
        <taxon>Bacillota</taxon>
        <taxon>Bacilli</taxon>
        <taxon>Bacillales</taxon>
        <taxon>Bacillaceae</taxon>
        <taxon>Peribacillus</taxon>
    </lineage>
</organism>
<dbReference type="RefSeq" id="WP_061140428.1">
    <property type="nucleotide sequence ID" value="NZ_LNNH01000004.1"/>
</dbReference>
<accession>A0A109N2M9</accession>
<dbReference type="InterPro" id="IPR025510">
    <property type="entry name" value="DUF4397"/>
</dbReference>
<dbReference type="Proteomes" id="UP000064189">
    <property type="component" value="Unassembled WGS sequence"/>
</dbReference>
<dbReference type="EMBL" id="LNNH01000004">
    <property type="protein sequence ID" value="KWW22383.1"/>
    <property type="molecule type" value="Genomic_DNA"/>
</dbReference>
<name>A0A109N2M9_9BACI</name>
<evidence type="ECO:0000313" key="3">
    <source>
        <dbReference type="Proteomes" id="UP000064189"/>
    </source>
</evidence>
<keyword evidence="3" id="KW-1185">Reference proteome</keyword>
<sequence>MSDTQSFLQKAKTYGLLSSYYQYSNPKLHEYYSQKHLKNLEKASQQLKYEQMKVTLPAQMRILQVASAAPSMDIHVNGVPIFKNLSFKESSRYMTFPAGRHQLDIYLNEETRSPLLSRNLELEGGTSYTLAAAFANESLTLLPFIDLPFVPQNEAKFRFIHLARAMPSVDIAVKDGDVVFEEISFQQASDYLTIHPMIVDFDAREAGTKRIVSSLPDMEFKENTASTLYIIGLNHETDRLESIMLSP</sequence>
<gene>
    <name evidence="2" type="ORF">AS888_12660</name>
</gene>
<comment type="caution">
    <text evidence="2">The sequence shown here is derived from an EMBL/GenBank/DDBJ whole genome shotgun (WGS) entry which is preliminary data.</text>
</comment>
<evidence type="ECO:0000259" key="1">
    <source>
        <dbReference type="Pfam" id="PF14344"/>
    </source>
</evidence>